<accession>A0A2J6TAZ2</accession>
<name>A0A2J6TAZ2_9HELO</name>
<feature type="region of interest" description="Disordered" evidence="1">
    <location>
        <begin position="76"/>
        <end position="190"/>
    </location>
</feature>
<dbReference type="GeneID" id="36580583"/>
<evidence type="ECO:0000313" key="2">
    <source>
        <dbReference type="EMBL" id="PMD60197.1"/>
    </source>
</evidence>
<evidence type="ECO:0000256" key="1">
    <source>
        <dbReference type="SAM" id="MobiDB-lite"/>
    </source>
</evidence>
<dbReference type="InParanoid" id="A0A2J6TAZ2"/>
<keyword evidence="3" id="KW-1185">Reference proteome</keyword>
<dbReference type="Proteomes" id="UP000235371">
    <property type="component" value="Unassembled WGS sequence"/>
</dbReference>
<organism evidence="2 3">
    <name type="scientific">Hyaloscypha bicolor E</name>
    <dbReference type="NCBI Taxonomy" id="1095630"/>
    <lineage>
        <taxon>Eukaryota</taxon>
        <taxon>Fungi</taxon>
        <taxon>Dikarya</taxon>
        <taxon>Ascomycota</taxon>
        <taxon>Pezizomycotina</taxon>
        <taxon>Leotiomycetes</taxon>
        <taxon>Helotiales</taxon>
        <taxon>Hyaloscyphaceae</taxon>
        <taxon>Hyaloscypha</taxon>
        <taxon>Hyaloscypha bicolor</taxon>
    </lineage>
</organism>
<proteinExistence type="predicted"/>
<reference evidence="2 3" key="1">
    <citation type="submission" date="2016-04" db="EMBL/GenBank/DDBJ databases">
        <title>A degradative enzymes factory behind the ericoid mycorrhizal symbiosis.</title>
        <authorList>
            <consortium name="DOE Joint Genome Institute"/>
            <person name="Martino E."/>
            <person name="Morin E."/>
            <person name="Grelet G."/>
            <person name="Kuo A."/>
            <person name="Kohler A."/>
            <person name="Daghino S."/>
            <person name="Barry K."/>
            <person name="Choi C."/>
            <person name="Cichocki N."/>
            <person name="Clum A."/>
            <person name="Copeland A."/>
            <person name="Hainaut M."/>
            <person name="Haridas S."/>
            <person name="Labutti K."/>
            <person name="Lindquist E."/>
            <person name="Lipzen A."/>
            <person name="Khouja H.-R."/>
            <person name="Murat C."/>
            <person name="Ohm R."/>
            <person name="Olson A."/>
            <person name="Spatafora J."/>
            <person name="Veneault-Fourrey C."/>
            <person name="Henrissat B."/>
            <person name="Grigoriev I."/>
            <person name="Martin F."/>
            <person name="Perotto S."/>
        </authorList>
    </citation>
    <scope>NUCLEOTIDE SEQUENCE [LARGE SCALE GENOMIC DNA]</scope>
    <source>
        <strain evidence="2 3">E</strain>
    </source>
</reference>
<feature type="compositionally biased region" description="Low complexity" evidence="1">
    <location>
        <begin position="105"/>
        <end position="114"/>
    </location>
</feature>
<dbReference type="AlphaFoldDB" id="A0A2J6TAZ2"/>
<gene>
    <name evidence="2" type="ORF">K444DRAFT_398673</name>
</gene>
<protein>
    <submittedName>
        <fullName evidence="2">Uncharacterized protein</fullName>
    </submittedName>
</protein>
<dbReference type="RefSeq" id="XP_024737101.1">
    <property type="nucleotide sequence ID" value="XM_024872503.1"/>
</dbReference>
<evidence type="ECO:0000313" key="3">
    <source>
        <dbReference type="Proteomes" id="UP000235371"/>
    </source>
</evidence>
<sequence length="190" mass="21181">MSDPHACIVVSSYDWDGGTGSRKHHWNMSAQSGSIQRRSGEGFSAKWWAVRLPNYYKYEPSPPYCQPPRPYPCHQFNISTRSLTPHKPSLMPSQLRNRTRVTEPTSSSTASSATLEQNQNEPTLGRLGTRRPKRGFGGSSEKSRTSNHAGSHSPRISAVNACGHRSERASIFSPRPRGTTNAKQRPLYTK</sequence>
<dbReference type="EMBL" id="KZ613791">
    <property type="protein sequence ID" value="PMD60197.1"/>
    <property type="molecule type" value="Genomic_DNA"/>
</dbReference>